<feature type="compositionally biased region" description="Polar residues" evidence="1">
    <location>
        <begin position="264"/>
        <end position="275"/>
    </location>
</feature>
<sequence length="843" mass="99058">MLDIRKMIRATLAQSNNPLNSIFMPLDKRDGFRIGQSPIIPTYYYKYIGTKEDETTYYNDLNELDKKLKSLNNQYIRFDNGIPIPARTDLVSMTDVIWKKYNPILPTNKENLFNDLKNINLYPSLNNSLYRKSMIESFHDLLEFYFQNEKIINISKVKNFCLKFFAWINDYIPKLLGDFQGTSIENNINPKVIFYGDIRKHEIYFLTYLYKLGVDVLYINPSLNNSFQKEGLVYEIPNTIKLPKNGIIKEFPTCKKPSLKPTPTKVNSTSSNNTKPIRKDTNESTPVEYNINLNIDDKDIVNTSPKKTSDLFEDIFLPVNHRAGYIESTTPFVPIYFYRYIGTDKKTDEYYHILYNLDKKLSSLDNYYIKFLNQIPLTHNQELIEKTRSIWNEVKSINNSTPDLIVARFVQTKSFPVFKNELLNNTLIKSFRFILDLYISKSKSTNINKVKNFALKLLIWINQYAKNLFTGVDFRDNKSPIKNPKILYYGDIKEHEIYFLVLLSKLGSDILYLNSFSDEAFESFDKDETYSRSLHFKNKIPMKEFPKEDVVIRVETNAYKASEEISKVIHDEQDGLYKPWQFESYQTSHVTLKTTYEELMILWDEESRMRTGFKVENGTVYIPNLFAKISGTYQDLNKYWNEVKQFQSVNQVIFHDKVPFTKPIFRQSDMYTASFLINDKGIDRRRLFGHQVYKYAYLSTALQETILDKINILMKSDMLKKNNSKEYKLKILITLLSLDDRILKAIQRFDYPFKVPKLIIFDNTEDLFNDEDSIVLGFLNLLGFDILVITPTGYNNIEQQIQEKYYDTHKLETINFDLNLPDFNSLNINKAKSILGNLFGRGY</sequence>
<comment type="caution">
    <text evidence="3">The sequence shown here is derived from an EMBL/GenBank/DDBJ whole genome shotgun (WGS) entry which is preliminary data.</text>
</comment>
<feature type="region of interest" description="Disordered" evidence="1">
    <location>
        <begin position="258"/>
        <end position="282"/>
    </location>
</feature>
<name>A0A942UQX6_9FIRM</name>
<protein>
    <recommendedName>
        <fullName evidence="2">Putative component of 'biosynthetic module' domain-containing protein</fullName>
    </recommendedName>
</protein>
<evidence type="ECO:0000256" key="1">
    <source>
        <dbReference type="SAM" id="MobiDB-lite"/>
    </source>
</evidence>
<gene>
    <name evidence="3" type="ORF">GOQ27_00525</name>
</gene>
<dbReference type="RefSeq" id="WP_203364854.1">
    <property type="nucleotide sequence ID" value="NZ_WSFT01000005.1"/>
</dbReference>
<evidence type="ECO:0000259" key="2">
    <source>
        <dbReference type="Pfam" id="PF14266"/>
    </source>
</evidence>
<feature type="domain" description="Putative component of 'biosynthetic module'" evidence="2">
    <location>
        <begin position="306"/>
        <end position="570"/>
    </location>
</feature>
<dbReference type="EMBL" id="WSFT01000005">
    <property type="protein sequence ID" value="MBS4536923.1"/>
    <property type="molecule type" value="Genomic_DNA"/>
</dbReference>
<proteinExistence type="predicted"/>
<keyword evidence="4" id="KW-1185">Reference proteome</keyword>
<evidence type="ECO:0000313" key="4">
    <source>
        <dbReference type="Proteomes" id="UP000724672"/>
    </source>
</evidence>
<evidence type="ECO:0000313" key="3">
    <source>
        <dbReference type="EMBL" id="MBS4536923.1"/>
    </source>
</evidence>
<reference evidence="3" key="1">
    <citation type="submission" date="2019-12" db="EMBL/GenBank/DDBJ databases">
        <title>Clostridiaceae gen. nov. sp. nov., isolated from sediment in Xinjiang, China.</title>
        <authorList>
            <person name="Zhang R."/>
        </authorList>
    </citation>
    <scope>NUCLEOTIDE SEQUENCE</scope>
    <source>
        <strain evidence="3">D2Q-11</strain>
    </source>
</reference>
<dbReference type="Pfam" id="PF14266">
    <property type="entry name" value="YceG_bac"/>
    <property type="match status" value="3"/>
</dbReference>
<accession>A0A942UQX6</accession>
<organism evidence="3 4">
    <name type="scientific">Anaeromonas frigoriresistens</name>
    <dbReference type="NCBI Taxonomy" id="2683708"/>
    <lineage>
        <taxon>Bacteria</taxon>
        <taxon>Bacillati</taxon>
        <taxon>Bacillota</taxon>
        <taxon>Tissierellia</taxon>
        <taxon>Tissierellales</taxon>
        <taxon>Thermohalobacteraceae</taxon>
        <taxon>Anaeromonas</taxon>
    </lineage>
</organism>
<dbReference type="AlphaFoldDB" id="A0A942UQX6"/>
<feature type="domain" description="Putative component of 'biosynthetic module'" evidence="2">
    <location>
        <begin position="593"/>
        <end position="815"/>
    </location>
</feature>
<dbReference type="InterPro" id="IPR025647">
    <property type="entry name" value="YceG_bac"/>
</dbReference>
<feature type="domain" description="Putative component of 'biosynthetic module'" evidence="2">
    <location>
        <begin position="15"/>
        <end position="259"/>
    </location>
</feature>
<dbReference type="Proteomes" id="UP000724672">
    <property type="component" value="Unassembled WGS sequence"/>
</dbReference>